<reference evidence="2 3" key="1">
    <citation type="submission" date="2016-11" db="EMBL/GenBank/DDBJ databases">
        <authorList>
            <person name="Jaros S."/>
            <person name="Januszkiewicz K."/>
            <person name="Wedrychowicz H."/>
        </authorList>
    </citation>
    <scope>NUCLEOTIDE SEQUENCE [LARGE SCALE GENOMIC DNA]</scope>
    <source>
        <strain evidence="2 3">DSM 18899</strain>
    </source>
</reference>
<dbReference type="NCBIfam" id="TIGR04274">
    <property type="entry name" value="hypoxanDNAglyco"/>
    <property type="match status" value="1"/>
</dbReference>
<protein>
    <submittedName>
        <fullName evidence="2">G/U mismatch-specific uracil-DNA glycosylase</fullName>
    </submittedName>
</protein>
<evidence type="ECO:0000259" key="1">
    <source>
        <dbReference type="SMART" id="SM00986"/>
    </source>
</evidence>
<dbReference type="InterPro" id="IPR036895">
    <property type="entry name" value="Uracil-DNA_glycosylase-like_sf"/>
</dbReference>
<dbReference type="Pfam" id="PF03167">
    <property type="entry name" value="UDG"/>
    <property type="match status" value="1"/>
</dbReference>
<dbReference type="AlphaFoldDB" id="A0A1K2HAS6"/>
<evidence type="ECO:0000313" key="3">
    <source>
        <dbReference type="Proteomes" id="UP000186513"/>
    </source>
</evidence>
<keyword evidence="3" id="KW-1185">Reference proteome</keyword>
<evidence type="ECO:0000313" key="2">
    <source>
        <dbReference type="EMBL" id="SFZ73851.1"/>
    </source>
</evidence>
<accession>A0A1K2HAS6</accession>
<dbReference type="EMBL" id="FPKR01000003">
    <property type="protein sequence ID" value="SFZ73851.1"/>
    <property type="molecule type" value="Genomic_DNA"/>
</dbReference>
<dbReference type="InterPro" id="IPR026353">
    <property type="entry name" value="Hypoxan-DNA_Glyclase"/>
</dbReference>
<dbReference type="InterPro" id="IPR005122">
    <property type="entry name" value="Uracil-DNA_glycosylase-like"/>
</dbReference>
<name>A0A1K2HAS6_9NEIS</name>
<dbReference type="CDD" id="cd10032">
    <property type="entry name" value="UDG-F6_HDG"/>
    <property type="match status" value="1"/>
</dbReference>
<dbReference type="RefSeq" id="WP_072427533.1">
    <property type="nucleotide sequence ID" value="NZ_FPKR01000003.1"/>
</dbReference>
<dbReference type="Proteomes" id="UP000186513">
    <property type="component" value="Unassembled WGS sequence"/>
</dbReference>
<gene>
    <name evidence="2" type="ORF">SAMN02745887_01005</name>
</gene>
<dbReference type="STRING" id="1121279.SAMN02745887_01005"/>
<organism evidence="2 3">
    <name type="scientific">Chitinimonas taiwanensis DSM 18899</name>
    <dbReference type="NCBI Taxonomy" id="1121279"/>
    <lineage>
        <taxon>Bacteria</taxon>
        <taxon>Pseudomonadati</taxon>
        <taxon>Pseudomonadota</taxon>
        <taxon>Betaproteobacteria</taxon>
        <taxon>Neisseriales</taxon>
        <taxon>Chitinibacteraceae</taxon>
        <taxon>Chitinimonas</taxon>
    </lineage>
</organism>
<dbReference type="Gene3D" id="3.40.470.10">
    <property type="entry name" value="Uracil-DNA glycosylase-like domain"/>
    <property type="match status" value="1"/>
</dbReference>
<dbReference type="SMART" id="SM00987">
    <property type="entry name" value="UreE_C"/>
    <property type="match status" value="1"/>
</dbReference>
<feature type="domain" description="Uracil-DNA glycosylase-like" evidence="1">
    <location>
        <begin position="8"/>
        <end position="160"/>
    </location>
</feature>
<proteinExistence type="predicted"/>
<dbReference type="SUPFAM" id="SSF52141">
    <property type="entry name" value="Uracil-DNA glycosylase-like"/>
    <property type="match status" value="1"/>
</dbReference>
<dbReference type="SMART" id="SM00986">
    <property type="entry name" value="UDG"/>
    <property type="match status" value="1"/>
</dbReference>
<dbReference type="OrthoDB" id="9799921at2"/>
<sequence>MLTKRCFAPVVNADTRLLILGSLPGEASLQAGRYYAHPQNQFWRLLGGVLGQELAALPYAERLALLLAHGIGLWDVVAEAQRSGSLDSDIRAVQGNDLAGLLAELPALGALAFNGQKAAAIGLRQLGALAPRYTIHTLPSSSPAHTLALSQKLAVWQALRASLSAA</sequence>